<accession>A0A0H3EF82</accession>
<evidence type="ECO:0008006" key="4">
    <source>
        <dbReference type="Google" id="ProtNLM"/>
    </source>
</evidence>
<gene>
    <name evidence="2" type="ordered locus">NRG857_00010</name>
</gene>
<keyword evidence="1" id="KW-0812">Transmembrane</keyword>
<reference evidence="2 3" key="1">
    <citation type="journal article" date="2010" name="BMC Genomics">
        <title>Genome sequence of adherent-invasive Escherichia coli and comparative genomic analysis with other E. coli pathotypes.</title>
        <authorList>
            <person name="Nash J.H."/>
            <person name="Villegas A."/>
            <person name="Kropinski A.M."/>
            <person name="Aguilar-Valenzuela R."/>
            <person name="Konczy P."/>
            <person name="Mascarenhas M."/>
            <person name="Ziebell K."/>
            <person name="Torres A.G."/>
            <person name="Karmali M.A."/>
            <person name="Coombes B.K."/>
        </authorList>
    </citation>
    <scope>NUCLEOTIDE SEQUENCE [LARGE SCALE GENOMIC DNA]</scope>
    <source>
        <strain evidence="3">NRG 857C / AIEC</strain>
    </source>
</reference>
<dbReference type="Proteomes" id="UP000008614">
    <property type="component" value="Chromosome"/>
</dbReference>
<dbReference type="AlphaFoldDB" id="A0A0H3EF82"/>
<name>A0A0H3EF82_ECO8N</name>
<evidence type="ECO:0000313" key="2">
    <source>
        <dbReference type="EMBL" id="ADR25433.1"/>
    </source>
</evidence>
<organism evidence="2 3">
    <name type="scientific">Escherichia coli O83:H1 (strain NRG 857C / AIEC)</name>
    <dbReference type="NCBI Taxonomy" id="685038"/>
    <lineage>
        <taxon>Bacteria</taxon>
        <taxon>Pseudomonadati</taxon>
        <taxon>Pseudomonadota</taxon>
        <taxon>Gammaproteobacteria</taxon>
        <taxon>Enterobacterales</taxon>
        <taxon>Enterobacteriaceae</taxon>
        <taxon>Escherichia</taxon>
    </lineage>
</organism>
<dbReference type="HOGENOM" id="CLU_198922_0_0_6"/>
<evidence type="ECO:0000313" key="3">
    <source>
        <dbReference type="Proteomes" id="UP000008614"/>
    </source>
</evidence>
<proteinExistence type="predicted"/>
<keyword evidence="1" id="KW-0472">Membrane</keyword>
<sequence length="78" mass="8752">MVVTSLPLVEKKSPHCQVRAFFCVSCTRQPAPLPVVMVMVMVVVMVVLMRFMDVVYSVIFICLCAMPILVKVFSDLSQ</sequence>
<feature type="transmembrane region" description="Helical" evidence="1">
    <location>
        <begin position="31"/>
        <end position="48"/>
    </location>
</feature>
<feature type="transmembrane region" description="Helical" evidence="1">
    <location>
        <begin position="54"/>
        <end position="73"/>
    </location>
</feature>
<dbReference type="EMBL" id="CP001855">
    <property type="protein sequence ID" value="ADR25433.1"/>
    <property type="molecule type" value="Genomic_DNA"/>
</dbReference>
<keyword evidence="1" id="KW-1133">Transmembrane helix</keyword>
<protein>
    <recommendedName>
        <fullName evidence="4">Transmembrane protein</fullName>
    </recommendedName>
</protein>
<evidence type="ECO:0000256" key="1">
    <source>
        <dbReference type="SAM" id="Phobius"/>
    </source>
</evidence>
<keyword evidence="3" id="KW-1185">Reference proteome</keyword>
<dbReference type="KEGG" id="eln:NRG857_00010"/>